<feature type="compositionally biased region" description="Polar residues" evidence="1">
    <location>
        <begin position="1081"/>
        <end position="1109"/>
    </location>
</feature>
<dbReference type="InterPro" id="IPR052627">
    <property type="entry name" value="VWA_domain-containing"/>
</dbReference>
<feature type="region of interest" description="Disordered" evidence="1">
    <location>
        <begin position="694"/>
        <end position="722"/>
    </location>
</feature>
<evidence type="ECO:0000313" key="4">
    <source>
        <dbReference type="Proteomes" id="UP001152622"/>
    </source>
</evidence>
<dbReference type="InterPro" id="IPR002035">
    <property type="entry name" value="VWF_A"/>
</dbReference>
<sequence length="1379" mass="151093">MRYEHQALFLPSILEQLPRTAWAVRGRSKTPVHDYSSPEQHIQTATHCHISGSGASCIKSCANGCSLGITSHLTYANTDSEPVEGVFVYPLGEKEVVVGFEAVIAGRTVSVQIQNRGKMEDCCLDCSGSSSLDMQCTNSKDWGCCGSSNMDMQCTNGHLILDEDLERTTFIVGTGVVGPMEIVTVIISTTLELPTLENGAVRLVYPSVLTPIVRGRMVPNKSEFGVRWDEQSPTTCFGGTSGKQERLMGSPQYCAHGIFTSPAVTHMPYELNFQLLVRGACLLAGLESPTHALRADGDPGAQCASATYITLAEEHPFDRHLEIILHLSEPHNPLIILERGRLSFQEYEQQISARRDFIRCAKKESDCEKKLEFVRKRFHKDILCNPVLMLNFCPDLLSDPAELHRATREMIFLIDRSGSMSGGNIDKIKEGMVVAIKSLPPGTLLNIVGFGSTTKAIFTASKHCTDETLVLAYEYVQKIRADMGGTNLLGALSWVYQQPVQRSSPRQVFIITDGTVSNVGKVLELARRNACSGRCFGIGLGPLACRRLLQGVAKVTGGATEFLSMEERLQPKLIKSLKKAFEPVLTDVRIDWYVPDNLEALLSPNEIPPLYPGNCLIGYCTIYDVSAFRSKKNETKSRAYKGLSRGSVGSVFGHSQDELCGPFAADPLEPLLPPSEQDDVEEAVREISREISSEFSCARPADASTSTSTGGEAEPSSDVRLRIQRDSYVQEQYVLTRCSLSSERGLTQGSSGSDCPQPALLDSVSLPQGLERMAPPEQRRLSRWESPWQHAQSSESTETESGKTGRVLSVEESRRRQKALARSAMASRSFSSPQGELDMHRLRRALEKVSFDQALEGRLDESDGEAQPTPRGAFSRLSLTDSNGLLFPASPLDWDSFTDPEYLFSAAPPEEPLLAPALCRSVIHGVLSGKPVSWEVTVDLSPLWLPEGPSPEPDGWVEIVHHLTARSVIRDFENMAEKESNIEHGPAKRYRMKAIQTSKGCNTISMYTAFAAVDGNTNEGLTGSVEVRNTGVRLGTRRGSHSGSRKQRAYSTGLGRRPSSRDSEEFEDTFASTDREDTPASPCSLTSWDSSTGGSWNPVSPSATSGRSQRSMESRSVETFFGSRFSLGKLRANSSSAKQVPLKPYCLSAEAEKPSDCDTTDYMQLVCLQLASGAFLLTELYSECLRIPLEKLKRASPYTSHRSSMSPPFHCGSPPTPTPTKPLSACNQDAKHRVPWPRPCPQDPAPPLPDVLSSEEMSPEPGGGPAQTDSGRGSETDACEGSPVEPLDLAGERLALRDLEGSTWATAVALAWLEHRCAGFFVEWELVAAKADFWLRGQTLPEGIDLPGLKGAARQLFLLLRHWDENIKLNMLCYNPKNM</sequence>
<dbReference type="PANTHER" id="PTHR46299:SF2">
    <property type="entry name" value="VON WILLEBRAND FACTOR A DOMAIN-CONTAINING PROTEIN 5B2"/>
    <property type="match status" value="1"/>
</dbReference>
<dbReference type="Pfam" id="PF13768">
    <property type="entry name" value="VWA_3"/>
    <property type="match status" value="1"/>
</dbReference>
<proteinExistence type="predicted"/>
<evidence type="ECO:0000313" key="3">
    <source>
        <dbReference type="EMBL" id="KAJ8357443.1"/>
    </source>
</evidence>
<dbReference type="InterPro" id="IPR013694">
    <property type="entry name" value="VIT"/>
</dbReference>
<feature type="compositionally biased region" description="Polar residues" evidence="1">
    <location>
        <begin position="742"/>
        <end position="754"/>
    </location>
</feature>
<dbReference type="Pfam" id="PF13757">
    <property type="entry name" value="VIT_2"/>
    <property type="match status" value="1"/>
</dbReference>
<accession>A0A9Q1IYC1</accession>
<protein>
    <recommendedName>
        <fullName evidence="2">VWFA domain-containing protein</fullName>
    </recommendedName>
</protein>
<evidence type="ECO:0000259" key="2">
    <source>
        <dbReference type="PROSITE" id="PS50234"/>
    </source>
</evidence>
<feature type="compositionally biased region" description="Pro residues" evidence="1">
    <location>
        <begin position="1236"/>
        <end position="1249"/>
    </location>
</feature>
<evidence type="ECO:0000256" key="1">
    <source>
        <dbReference type="SAM" id="MobiDB-lite"/>
    </source>
</evidence>
<keyword evidence="4" id="KW-1185">Reference proteome</keyword>
<dbReference type="EMBL" id="JAINUF010000006">
    <property type="protein sequence ID" value="KAJ8357443.1"/>
    <property type="molecule type" value="Genomic_DNA"/>
</dbReference>
<dbReference type="PANTHER" id="PTHR46299">
    <property type="entry name" value="VON WILLEBRAND FACTOR A DOMAIN-CONTAINING PROTEIN 5B2-RELATED"/>
    <property type="match status" value="1"/>
</dbReference>
<feature type="region of interest" description="Disordered" evidence="1">
    <location>
        <begin position="1198"/>
        <end position="1285"/>
    </location>
</feature>
<feature type="region of interest" description="Disordered" evidence="1">
    <location>
        <begin position="742"/>
        <end position="836"/>
    </location>
</feature>
<feature type="compositionally biased region" description="Low complexity" evidence="1">
    <location>
        <begin position="820"/>
        <end position="832"/>
    </location>
</feature>
<reference evidence="3" key="1">
    <citation type="journal article" date="2023" name="Science">
        <title>Genome structures resolve the early diversification of teleost fishes.</title>
        <authorList>
            <person name="Parey E."/>
            <person name="Louis A."/>
            <person name="Montfort J."/>
            <person name="Bouchez O."/>
            <person name="Roques C."/>
            <person name="Iampietro C."/>
            <person name="Lluch J."/>
            <person name="Castinel A."/>
            <person name="Donnadieu C."/>
            <person name="Desvignes T."/>
            <person name="Floi Bucao C."/>
            <person name="Jouanno E."/>
            <person name="Wen M."/>
            <person name="Mejri S."/>
            <person name="Dirks R."/>
            <person name="Jansen H."/>
            <person name="Henkel C."/>
            <person name="Chen W.J."/>
            <person name="Zahm M."/>
            <person name="Cabau C."/>
            <person name="Klopp C."/>
            <person name="Thompson A.W."/>
            <person name="Robinson-Rechavi M."/>
            <person name="Braasch I."/>
            <person name="Lecointre G."/>
            <person name="Bobe J."/>
            <person name="Postlethwait J.H."/>
            <person name="Berthelot C."/>
            <person name="Roest Crollius H."/>
            <person name="Guiguen Y."/>
        </authorList>
    </citation>
    <scope>NUCLEOTIDE SEQUENCE</scope>
    <source>
        <strain evidence="3">WJC10195</strain>
    </source>
</reference>
<feature type="compositionally biased region" description="Basic residues" evidence="1">
    <location>
        <begin position="1035"/>
        <end position="1048"/>
    </location>
</feature>
<dbReference type="PROSITE" id="PS50234">
    <property type="entry name" value="VWFA"/>
    <property type="match status" value="1"/>
</dbReference>
<dbReference type="Proteomes" id="UP001152622">
    <property type="component" value="Chromosome 6"/>
</dbReference>
<feature type="domain" description="VWFA" evidence="2">
    <location>
        <begin position="409"/>
        <end position="584"/>
    </location>
</feature>
<feature type="region of interest" description="Disordered" evidence="1">
    <location>
        <begin position="1018"/>
        <end position="1112"/>
    </location>
</feature>
<dbReference type="SMART" id="SM00327">
    <property type="entry name" value="VWA"/>
    <property type="match status" value="1"/>
</dbReference>
<gene>
    <name evidence="3" type="ORF">SKAU_G00202370</name>
</gene>
<dbReference type="SUPFAM" id="SSF53300">
    <property type="entry name" value="vWA-like"/>
    <property type="match status" value="1"/>
</dbReference>
<comment type="caution">
    <text evidence="3">The sequence shown here is derived from an EMBL/GenBank/DDBJ whole genome shotgun (WGS) entry which is preliminary data.</text>
</comment>
<organism evidence="3 4">
    <name type="scientific">Synaphobranchus kaupii</name>
    <name type="common">Kaup's arrowtooth eel</name>
    <dbReference type="NCBI Taxonomy" id="118154"/>
    <lineage>
        <taxon>Eukaryota</taxon>
        <taxon>Metazoa</taxon>
        <taxon>Chordata</taxon>
        <taxon>Craniata</taxon>
        <taxon>Vertebrata</taxon>
        <taxon>Euteleostomi</taxon>
        <taxon>Actinopterygii</taxon>
        <taxon>Neopterygii</taxon>
        <taxon>Teleostei</taxon>
        <taxon>Anguilliformes</taxon>
        <taxon>Synaphobranchidae</taxon>
        <taxon>Synaphobranchus</taxon>
    </lineage>
</organism>
<name>A0A9Q1IYC1_SYNKA</name>
<dbReference type="InterPro" id="IPR036465">
    <property type="entry name" value="vWFA_dom_sf"/>
</dbReference>
<dbReference type="OrthoDB" id="1729737at2759"/>
<dbReference type="Gene3D" id="3.40.50.410">
    <property type="entry name" value="von Willebrand factor, type A domain"/>
    <property type="match status" value="1"/>
</dbReference>